<evidence type="ECO:0000313" key="4">
    <source>
        <dbReference type="WBParaSite" id="scf7180000423820.g11692"/>
    </source>
</evidence>
<keyword evidence="1" id="KW-0175">Coiled coil</keyword>
<evidence type="ECO:0000256" key="2">
    <source>
        <dbReference type="SAM" id="MobiDB-lite"/>
    </source>
</evidence>
<evidence type="ECO:0000313" key="3">
    <source>
        <dbReference type="Proteomes" id="UP000887560"/>
    </source>
</evidence>
<evidence type="ECO:0000256" key="1">
    <source>
        <dbReference type="SAM" id="Coils"/>
    </source>
</evidence>
<feature type="compositionally biased region" description="Low complexity" evidence="2">
    <location>
        <begin position="198"/>
        <end position="214"/>
    </location>
</feature>
<dbReference type="WBParaSite" id="scf7180000423820.g11692">
    <property type="protein sequence ID" value="scf7180000423820.g11692"/>
    <property type="gene ID" value="scf7180000423820.g11692"/>
</dbReference>
<dbReference type="AlphaFoldDB" id="A0A915P7T1"/>
<feature type="compositionally biased region" description="Polar residues" evidence="2">
    <location>
        <begin position="215"/>
        <end position="226"/>
    </location>
</feature>
<name>A0A915P7T1_9BILA</name>
<organism evidence="3 4">
    <name type="scientific">Meloidogyne floridensis</name>
    <dbReference type="NCBI Taxonomy" id="298350"/>
    <lineage>
        <taxon>Eukaryota</taxon>
        <taxon>Metazoa</taxon>
        <taxon>Ecdysozoa</taxon>
        <taxon>Nematoda</taxon>
        <taxon>Chromadorea</taxon>
        <taxon>Rhabditida</taxon>
        <taxon>Tylenchina</taxon>
        <taxon>Tylenchomorpha</taxon>
        <taxon>Tylenchoidea</taxon>
        <taxon>Meloidogynidae</taxon>
        <taxon>Meloidogyninae</taxon>
        <taxon>Meloidogyne</taxon>
    </lineage>
</organism>
<feature type="coiled-coil region" evidence="1">
    <location>
        <begin position="123"/>
        <end position="159"/>
    </location>
</feature>
<protein>
    <submittedName>
        <fullName evidence="4">Uncharacterized protein</fullName>
    </submittedName>
</protein>
<feature type="region of interest" description="Disordered" evidence="2">
    <location>
        <begin position="184"/>
        <end position="226"/>
    </location>
</feature>
<sequence>DAIRAELTISNPINLPSPTEEFLSFDQRPPSIDKFIKEKYLCSLLWLHHLVLGGEFCPLSGTIKRRQLFDPSNALRYCEPLIWMAKNLAIKDPWRIPSAKFNLLRLTCHHRSTIPLKIFVNSLEELLNIFNKCQEYLKELEEEKELEEGEVDNEEEEEEEGINDKILCQAFIKEFGKLKELMEEAKISRGGGPPPLPQQLSTSSSTPSITSCSSKESYTSNLEEKQ</sequence>
<proteinExistence type="predicted"/>
<keyword evidence="3" id="KW-1185">Reference proteome</keyword>
<reference evidence="4" key="1">
    <citation type="submission" date="2022-11" db="UniProtKB">
        <authorList>
            <consortium name="WormBaseParasite"/>
        </authorList>
    </citation>
    <scope>IDENTIFICATION</scope>
</reference>
<accession>A0A915P7T1</accession>
<dbReference type="Proteomes" id="UP000887560">
    <property type="component" value="Unplaced"/>
</dbReference>